<dbReference type="PANTHER" id="PTHR42928:SF1">
    <property type="entry name" value="BLR4371 PROTEIN"/>
    <property type="match status" value="1"/>
</dbReference>
<accession>A0ABW2ED39</accession>
<feature type="chain" id="PRO_5046086220" evidence="2">
    <location>
        <begin position="27"/>
        <end position="321"/>
    </location>
</feature>
<evidence type="ECO:0000313" key="3">
    <source>
        <dbReference type="EMBL" id="MFC7017933.1"/>
    </source>
</evidence>
<gene>
    <name evidence="3" type="ORF">ACFQMH_40865</name>
</gene>
<dbReference type="PANTHER" id="PTHR42928">
    <property type="entry name" value="TRICARBOXYLATE-BINDING PROTEIN"/>
    <property type="match status" value="1"/>
</dbReference>
<dbReference type="Gene3D" id="3.40.190.10">
    <property type="entry name" value="Periplasmic binding protein-like II"/>
    <property type="match status" value="1"/>
</dbReference>
<dbReference type="PIRSF" id="PIRSF017082">
    <property type="entry name" value="YflP"/>
    <property type="match status" value="1"/>
</dbReference>
<dbReference type="Gene3D" id="3.40.190.150">
    <property type="entry name" value="Bordetella uptake gene, domain 1"/>
    <property type="match status" value="1"/>
</dbReference>
<feature type="signal peptide" evidence="2">
    <location>
        <begin position="1"/>
        <end position="26"/>
    </location>
</feature>
<dbReference type="CDD" id="cd07012">
    <property type="entry name" value="PBP2_Bug_TTT"/>
    <property type="match status" value="1"/>
</dbReference>
<evidence type="ECO:0000256" key="1">
    <source>
        <dbReference type="ARBA" id="ARBA00006987"/>
    </source>
</evidence>
<reference evidence="4" key="1">
    <citation type="journal article" date="2019" name="Int. J. Syst. Evol. Microbiol.">
        <title>The Global Catalogue of Microorganisms (GCM) 10K type strain sequencing project: providing services to taxonomists for standard genome sequencing and annotation.</title>
        <authorList>
            <consortium name="The Broad Institute Genomics Platform"/>
            <consortium name="The Broad Institute Genome Sequencing Center for Infectious Disease"/>
            <person name="Wu L."/>
            <person name="Ma J."/>
        </authorList>
    </citation>
    <scope>NUCLEOTIDE SEQUENCE [LARGE SCALE GENOMIC DNA]</scope>
    <source>
        <strain evidence="4">JCM 4855</strain>
    </source>
</reference>
<organism evidence="3 4">
    <name type="scientific">Streptomyces viridiviolaceus</name>
    <dbReference type="NCBI Taxonomy" id="68282"/>
    <lineage>
        <taxon>Bacteria</taxon>
        <taxon>Bacillati</taxon>
        <taxon>Actinomycetota</taxon>
        <taxon>Actinomycetes</taxon>
        <taxon>Kitasatosporales</taxon>
        <taxon>Streptomycetaceae</taxon>
        <taxon>Streptomyces</taxon>
    </lineage>
</organism>
<dbReference type="Proteomes" id="UP001596409">
    <property type="component" value="Unassembled WGS sequence"/>
</dbReference>
<comment type="caution">
    <text evidence="3">The sequence shown here is derived from an EMBL/GenBank/DDBJ whole genome shotgun (WGS) entry which is preliminary data.</text>
</comment>
<dbReference type="InterPro" id="IPR005064">
    <property type="entry name" value="BUG"/>
</dbReference>
<proteinExistence type="inferred from homology"/>
<dbReference type="SUPFAM" id="SSF53850">
    <property type="entry name" value="Periplasmic binding protein-like II"/>
    <property type="match status" value="1"/>
</dbReference>
<comment type="similarity">
    <text evidence="1">Belongs to the UPF0065 (bug) family.</text>
</comment>
<name>A0ABW2ED39_9ACTN</name>
<evidence type="ECO:0000256" key="2">
    <source>
        <dbReference type="SAM" id="SignalP"/>
    </source>
</evidence>
<keyword evidence="2" id="KW-0732">Signal</keyword>
<dbReference type="InterPro" id="IPR042100">
    <property type="entry name" value="Bug_dom1"/>
</dbReference>
<dbReference type="EMBL" id="JBHSYM010000111">
    <property type="protein sequence ID" value="MFC7017933.1"/>
    <property type="molecule type" value="Genomic_DNA"/>
</dbReference>
<protein>
    <submittedName>
        <fullName evidence="3">Tripartite tricarboxylate transporter substrate binding protein</fullName>
    </submittedName>
</protein>
<evidence type="ECO:0000313" key="4">
    <source>
        <dbReference type="Proteomes" id="UP001596409"/>
    </source>
</evidence>
<dbReference type="RefSeq" id="WP_229881031.1">
    <property type="nucleotide sequence ID" value="NZ_BMWA01000014.1"/>
</dbReference>
<dbReference type="PROSITE" id="PS51257">
    <property type="entry name" value="PROKAR_LIPOPROTEIN"/>
    <property type="match status" value="1"/>
</dbReference>
<keyword evidence="4" id="KW-1185">Reference proteome</keyword>
<sequence>MKPPLRMALAVTSAITLLSGCSTLNASPPVPDDWTPRGSVSALVAFAPGGGSDRSARVIAQSLNELEAGFDVNVENKEGGSGAVGWATFMAEKGNGNALLVAESALNTLPIVYDVPFTYRDFTPLVMFARDSRMVVAGKDSPYDSCKELVEAGRKKPVKTGSSGKTGADSLVVAEFKKNGGRFSVVPYGSTGEVLTGLLGGRIDVAPASAAAAKPYLESGDFKALCTLTAKRYDDPVLKKVPTAREQGLDAEVTIWRGVLAPGGVDEVQRRYWIDAIHRAMRSGTYRDYIASDLLIPADVAGDDFEKYLDTYDRQMKEALS</sequence>
<dbReference type="Pfam" id="PF03401">
    <property type="entry name" value="TctC"/>
    <property type="match status" value="1"/>
</dbReference>